<organism evidence="2">
    <name type="scientific">Anopheles marajoara</name>
    <dbReference type="NCBI Taxonomy" id="58244"/>
    <lineage>
        <taxon>Eukaryota</taxon>
        <taxon>Metazoa</taxon>
        <taxon>Ecdysozoa</taxon>
        <taxon>Arthropoda</taxon>
        <taxon>Hexapoda</taxon>
        <taxon>Insecta</taxon>
        <taxon>Pterygota</taxon>
        <taxon>Neoptera</taxon>
        <taxon>Endopterygota</taxon>
        <taxon>Diptera</taxon>
        <taxon>Nematocera</taxon>
        <taxon>Culicoidea</taxon>
        <taxon>Culicidae</taxon>
        <taxon>Anophelinae</taxon>
        <taxon>Anopheles</taxon>
    </lineage>
</organism>
<dbReference type="EMBL" id="GGFJ01011455">
    <property type="protein sequence ID" value="MBW60596.1"/>
    <property type="molecule type" value="Transcribed_RNA"/>
</dbReference>
<sequence>MRLLVANLLVLFLILLRGLGERIQSITNLPQLILLLHQLFLLLGHLEQWLHLGVQAPPLPVTQLQVGGTVALNNTDRVQLLQPLLVVAPSQKTTAVRLEVDDQVRDLVVALLLEMGQHTSPEEDLRLSDAVQIAVQFERFDHLLAGPLAIHESLRNDVRRQQFVALAELLEWDTVRETLAADTNTLQHTIAPQLIQHQRSIDLARSLLVVGDDATHKVRIRVAQRVHQFGQLFLVQMGNRTEHTLAGTCSELGVGEGLLRHADNLRILPDLHNERILGSLQE</sequence>
<name>A0A2M4C5G3_9DIPT</name>
<feature type="signal peptide" evidence="1">
    <location>
        <begin position="1"/>
        <end position="20"/>
    </location>
</feature>
<accession>A0A2M4C5G3</accession>
<evidence type="ECO:0000313" key="2">
    <source>
        <dbReference type="EMBL" id="MBW60596.1"/>
    </source>
</evidence>
<reference evidence="2" key="1">
    <citation type="submission" date="2018-01" db="EMBL/GenBank/DDBJ databases">
        <title>An insight into the sialome of Amazonian anophelines.</title>
        <authorList>
            <person name="Ribeiro J.M."/>
            <person name="Scarpassa V."/>
            <person name="Calvo E."/>
        </authorList>
    </citation>
    <scope>NUCLEOTIDE SEQUENCE</scope>
    <source>
        <tissue evidence="2">Salivary glands</tissue>
    </source>
</reference>
<feature type="chain" id="PRO_5014844016" evidence="1">
    <location>
        <begin position="21"/>
        <end position="282"/>
    </location>
</feature>
<dbReference type="AlphaFoldDB" id="A0A2M4C5G3"/>
<keyword evidence="1" id="KW-0732">Signal</keyword>
<protein>
    <submittedName>
        <fullName evidence="2">Putative secreted protein</fullName>
    </submittedName>
</protein>
<evidence type="ECO:0000256" key="1">
    <source>
        <dbReference type="SAM" id="SignalP"/>
    </source>
</evidence>
<proteinExistence type="predicted"/>